<dbReference type="AlphaFoldDB" id="A0AAD9ILM3"/>
<accession>A0AAD9ILM3</accession>
<dbReference type="Proteomes" id="UP001255856">
    <property type="component" value="Unassembled WGS sequence"/>
</dbReference>
<reference evidence="2" key="1">
    <citation type="submission" date="2021-01" db="EMBL/GenBank/DDBJ databases">
        <authorList>
            <person name="Eckstrom K.M.E."/>
        </authorList>
    </citation>
    <scope>NUCLEOTIDE SEQUENCE</scope>
    <source>
        <strain evidence="2">UVCC 0001</strain>
    </source>
</reference>
<name>A0AAD9ILM3_PROWI</name>
<sequence length="124" mass="12828">MADAPGAAGGVDLDDPETVAAVQRLGRDLEEGRWEPSAVYADQERRVLQEFRDSKSERKLRDALVANPLAAVLSQAASASGAQQQVRGVHPSPAAAFPGLPAAPARPQESPGAPRDGPAPSRGA</sequence>
<organism evidence="2 3">
    <name type="scientific">Prototheca wickerhamii</name>
    <dbReference type="NCBI Taxonomy" id="3111"/>
    <lineage>
        <taxon>Eukaryota</taxon>
        <taxon>Viridiplantae</taxon>
        <taxon>Chlorophyta</taxon>
        <taxon>core chlorophytes</taxon>
        <taxon>Trebouxiophyceae</taxon>
        <taxon>Chlorellales</taxon>
        <taxon>Chlorellaceae</taxon>
        <taxon>Prototheca</taxon>
    </lineage>
</organism>
<feature type="compositionally biased region" description="Low complexity" evidence="1">
    <location>
        <begin position="78"/>
        <end position="107"/>
    </location>
</feature>
<proteinExistence type="predicted"/>
<protein>
    <submittedName>
        <fullName evidence="2">Uncharacterized protein</fullName>
    </submittedName>
</protein>
<evidence type="ECO:0000313" key="2">
    <source>
        <dbReference type="EMBL" id="KAK2079480.1"/>
    </source>
</evidence>
<gene>
    <name evidence="2" type="ORF">QBZ16_003172</name>
</gene>
<dbReference type="EMBL" id="JASFZW010000003">
    <property type="protein sequence ID" value="KAK2079480.1"/>
    <property type="molecule type" value="Genomic_DNA"/>
</dbReference>
<feature type="region of interest" description="Disordered" evidence="1">
    <location>
        <begin position="78"/>
        <end position="124"/>
    </location>
</feature>
<comment type="caution">
    <text evidence="2">The sequence shown here is derived from an EMBL/GenBank/DDBJ whole genome shotgun (WGS) entry which is preliminary data.</text>
</comment>
<keyword evidence="3" id="KW-1185">Reference proteome</keyword>
<evidence type="ECO:0000313" key="3">
    <source>
        <dbReference type="Proteomes" id="UP001255856"/>
    </source>
</evidence>
<evidence type="ECO:0000256" key="1">
    <source>
        <dbReference type="SAM" id="MobiDB-lite"/>
    </source>
</evidence>